<proteinExistence type="predicted"/>
<dbReference type="EMBL" id="ML119274">
    <property type="protein sequence ID" value="RPB06587.1"/>
    <property type="molecule type" value="Genomic_DNA"/>
</dbReference>
<sequence>MNRRWVQLSSIIVHVPPVQPRVGGKLEVLQLFEILACTLFISSIVHQATQRQLPLRSNQLHTPSSRNIHPSQCVGQDISLESALWIIHYSPPALLQPPRDQRHLSRAQTFHNSDWSIIRCAH</sequence>
<dbReference type="Proteomes" id="UP000277580">
    <property type="component" value="Unassembled WGS sequence"/>
</dbReference>
<organism evidence="1 2">
    <name type="scientific">Morchella conica CCBAS932</name>
    <dbReference type="NCBI Taxonomy" id="1392247"/>
    <lineage>
        <taxon>Eukaryota</taxon>
        <taxon>Fungi</taxon>
        <taxon>Dikarya</taxon>
        <taxon>Ascomycota</taxon>
        <taxon>Pezizomycotina</taxon>
        <taxon>Pezizomycetes</taxon>
        <taxon>Pezizales</taxon>
        <taxon>Morchellaceae</taxon>
        <taxon>Morchella</taxon>
    </lineage>
</organism>
<keyword evidence="2" id="KW-1185">Reference proteome</keyword>
<protein>
    <submittedName>
        <fullName evidence="1">Uncharacterized protein</fullName>
    </submittedName>
</protein>
<gene>
    <name evidence="1" type="ORF">P167DRAFT_99296</name>
</gene>
<accession>A0A3N4K7T6</accession>
<dbReference type="AlphaFoldDB" id="A0A3N4K7T6"/>
<name>A0A3N4K7T6_9PEZI</name>
<evidence type="ECO:0000313" key="1">
    <source>
        <dbReference type="EMBL" id="RPB06587.1"/>
    </source>
</evidence>
<dbReference type="InParanoid" id="A0A3N4K7T6"/>
<evidence type="ECO:0000313" key="2">
    <source>
        <dbReference type="Proteomes" id="UP000277580"/>
    </source>
</evidence>
<reference evidence="1 2" key="1">
    <citation type="journal article" date="2018" name="Nat. Ecol. Evol.">
        <title>Pezizomycetes genomes reveal the molecular basis of ectomycorrhizal truffle lifestyle.</title>
        <authorList>
            <person name="Murat C."/>
            <person name="Payen T."/>
            <person name="Noel B."/>
            <person name="Kuo A."/>
            <person name="Morin E."/>
            <person name="Chen J."/>
            <person name="Kohler A."/>
            <person name="Krizsan K."/>
            <person name="Balestrini R."/>
            <person name="Da Silva C."/>
            <person name="Montanini B."/>
            <person name="Hainaut M."/>
            <person name="Levati E."/>
            <person name="Barry K.W."/>
            <person name="Belfiori B."/>
            <person name="Cichocki N."/>
            <person name="Clum A."/>
            <person name="Dockter R.B."/>
            <person name="Fauchery L."/>
            <person name="Guy J."/>
            <person name="Iotti M."/>
            <person name="Le Tacon F."/>
            <person name="Lindquist E.A."/>
            <person name="Lipzen A."/>
            <person name="Malagnac F."/>
            <person name="Mello A."/>
            <person name="Molinier V."/>
            <person name="Miyauchi S."/>
            <person name="Poulain J."/>
            <person name="Riccioni C."/>
            <person name="Rubini A."/>
            <person name="Sitrit Y."/>
            <person name="Splivallo R."/>
            <person name="Traeger S."/>
            <person name="Wang M."/>
            <person name="Zifcakova L."/>
            <person name="Wipf D."/>
            <person name="Zambonelli A."/>
            <person name="Paolocci F."/>
            <person name="Nowrousian M."/>
            <person name="Ottonello S."/>
            <person name="Baldrian P."/>
            <person name="Spatafora J.W."/>
            <person name="Henrissat B."/>
            <person name="Nagy L.G."/>
            <person name="Aury J.M."/>
            <person name="Wincker P."/>
            <person name="Grigoriev I.V."/>
            <person name="Bonfante P."/>
            <person name="Martin F.M."/>
        </authorList>
    </citation>
    <scope>NUCLEOTIDE SEQUENCE [LARGE SCALE GENOMIC DNA]</scope>
    <source>
        <strain evidence="1 2">CCBAS932</strain>
    </source>
</reference>